<proteinExistence type="predicted"/>
<feature type="region of interest" description="Disordered" evidence="1">
    <location>
        <begin position="73"/>
        <end position="93"/>
    </location>
</feature>
<evidence type="ECO:0000256" key="1">
    <source>
        <dbReference type="SAM" id="MobiDB-lite"/>
    </source>
</evidence>
<gene>
    <name evidence="2" type="ORF">CEXT_54671</name>
</gene>
<evidence type="ECO:0000313" key="2">
    <source>
        <dbReference type="EMBL" id="GIX82922.1"/>
    </source>
</evidence>
<protein>
    <submittedName>
        <fullName evidence="2">Uncharacterized protein</fullName>
    </submittedName>
</protein>
<evidence type="ECO:0000313" key="3">
    <source>
        <dbReference type="Proteomes" id="UP001054945"/>
    </source>
</evidence>
<organism evidence="2 3">
    <name type="scientific">Caerostris extrusa</name>
    <name type="common">Bark spider</name>
    <name type="synonym">Caerostris bankana</name>
    <dbReference type="NCBI Taxonomy" id="172846"/>
    <lineage>
        <taxon>Eukaryota</taxon>
        <taxon>Metazoa</taxon>
        <taxon>Ecdysozoa</taxon>
        <taxon>Arthropoda</taxon>
        <taxon>Chelicerata</taxon>
        <taxon>Arachnida</taxon>
        <taxon>Araneae</taxon>
        <taxon>Araneomorphae</taxon>
        <taxon>Entelegynae</taxon>
        <taxon>Araneoidea</taxon>
        <taxon>Araneidae</taxon>
        <taxon>Caerostris</taxon>
    </lineage>
</organism>
<dbReference type="EMBL" id="BPLR01003272">
    <property type="protein sequence ID" value="GIX82922.1"/>
    <property type="molecule type" value="Genomic_DNA"/>
</dbReference>
<accession>A0AAV4NDS6</accession>
<name>A0AAV4NDS6_CAEEX</name>
<dbReference type="Proteomes" id="UP001054945">
    <property type="component" value="Unassembled WGS sequence"/>
</dbReference>
<keyword evidence="3" id="KW-1185">Reference proteome</keyword>
<sequence length="93" mass="10658">MSHLPDLQPRSNAQKVELESSEGIVLIAASRTETICKLLLVSMMRVFRFSPIQLIISPKRIFIRRETTMTSRQFPPFIEKNRSSPKGLGETRN</sequence>
<reference evidence="2 3" key="1">
    <citation type="submission" date="2021-06" db="EMBL/GenBank/DDBJ databases">
        <title>Caerostris extrusa draft genome.</title>
        <authorList>
            <person name="Kono N."/>
            <person name="Arakawa K."/>
        </authorList>
    </citation>
    <scope>NUCLEOTIDE SEQUENCE [LARGE SCALE GENOMIC DNA]</scope>
</reference>
<comment type="caution">
    <text evidence="2">The sequence shown here is derived from an EMBL/GenBank/DDBJ whole genome shotgun (WGS) entry which is preliminary data.</text>
</comment>
<dbReference type="AlphaFoldDB" id="A0AAV4NDS6"/>